<protein>
    <submittedName>
        <fullName evidence="1">Putative las1-like protein</fullName>
    </submittedName>
</protein>
<name>A0A147BEF1_IXORI</name>
<dbReference type="EMBL" id="GEGO01006255">
    <property type="protein sequence ID" value="JAR89149.1"/>
    <property type="molecule type" value="Transcribed_RNA"/>
</dbReference>
<dbReference type="GO" id="GO:0004519">
    <property type="term" value="F:endonuclease activity"/>
    <property type="evidence" value="ECO:0007669"/>
    <property type="project" value="InterPro"/>
</dbReference>
<dbReference type="Pfam" id="PF04031">
    <property type="entry name" value="Las1"/>
    <property type="match status" value="1"/>
</dbReference>
<dbReference type="AlphaFoldDB" id="A0A147BEF1"/>
<dbReference type="GO" id="GO:0030687">
    <property type="term" value="C:preribosome, large subunit precursor"/>
    <property type="evidence" value="ECO:0007669"/>
    <property type="project" value="TreeGrafter"/>
</dbReference>
<proteinExistence type="predicted"/>
<organism evidence="1">
    <name type="scientific">Ixodes ricinus</name>
    <name type="common">Common tick</name>
    <name type="synonym">Acarus ricinus</name>
    <dbReference type="NCBI Taxonomy" id="34613"/>
    <lineage>
        <taxon>Eukaryota</taxon>
        <taxon>Metazoa</taxon>
        <taxon>Ecdysozoa</taxon>
        <taxon>Arthropoda</taxon>
        <taxon>Chelicerata</taxon>
        <taxon>Arachnida</taxon>
        <taxon>Acari</taxon>
        <taxon>Parasitiformes</taxon>
        <taxon>Ixodida</taxon>
        <taxon>Ixodoidea</taxon>
        <taxon>Ixodidae</taxon>
        <taxon>Ixodinae</taxon>
        <taxon>Ixodes</taxon>
    </lineage>
</organism>
<dbReference type="GO" id="GO:0000460">
    <property type="term" value="P:maturation of 5.8S rRNA"/>
    <property type="evidence" value="ECO:0007669"/>
    <property type="project" value="TreeGrafter"/>
</dbReference>
<evidence type="ECO:0000313" key="1">
    <source>
        <dbReference type="EMBL" id="JAR89149.1"/>
    </source>
</evidence>
<sequence length="528" mass="59165">MATTEFRIVPYYSRHEWERVYQNLFSRAIQDQAAALRNIAIWRSRLYARVPRAIEASAALVGAQLNDAQAHSSGRADASIEDLVRLYSSAVVRFVGDILEPIREKEQITTKEAGFKLGVPDWIVDLRNTSAHATSSHSLEVLRSACNLLLLWLRVHYWEKERERLDRQGPPSAPLPGGVAPSATVLEPEEDRVCRMLEEFRDAASGRKCSRHKMAAIKEKCRGLLADIAAEVERDCDLVIEQLLTKNFLLPDEESLEILCPGVELEPPNLDEDAPFELPATLRRAWFPVLATLGSRVQLLAERLVRVQHPPQLFLAVAWVEHLLSGTPHKGTLLHTAVEESVQRHPPRAYLNVDRLLRLALEHPHKYSAKLVPMLAKELPLGLEPEKLQQLMALVAIETMALTEDDSDNEDGGTASDDDRYTVEDFQGCSETLKDQPSQAPEEVWTLPLRNMPWESTPIGALPHGSSPSLDLDFTELRPLGGSFPAEETQRSNADNMEAFDEDGENSEAQVQQKLLDFTSHNVQLFGV</sequence>
<dbReference type="GO" id="GO:0000470">
    <property type="term" value="P:maturation of LSU-rRNA"/>
    <property type="evidence" value="ECO:0007669"/>
    <property type="project" value="TreeGrafter"/>
</dbReference>
<dbReference type="GO" id="GO:0090730">
    <property type="term" value="C:Las1 complex"/>
    <property type="evidence" value="ECO:0007669"/>
    <property type="project" value="InterPro"/>
</dbReference>
<reference evidence="1" key="1">
    <citation type="journal article" date="2018" name="PLoS Negl. Trop. Dis.">
        <title>Sialome diversity of ticks revealed by RNAseq of single tick salivary glands.</title>
        <authorList>
            <person name="Perner J."/>
            <person name="Kropackova S."/>
            <person name="Kopacek P."/>
            <person name="Ribeiro J.M."/>
        </authorList>
    </citation>
    <scope>NUCLEOTIDE SEQUENCE</scope>
    <source>
        <strain evidence="1">Siblings of single egg batch collected in Ceske Budejovice</strain>
        <tissue evidence="1">Salivary glands</tissue>
    </source>
</reference>
<accession>A0A147BEF1</accession>
<dbReference type="PANTHER" id="PTHR15002">
    <property type="entry name" value="RIBOSOMAL BIOGENESIS PROTEIN LAS1L"/>
    <property type="match status" value="1"/>
</dbReference>
<dbReference type="PANTHER" id="PTHR15002:SF0">
    <property type="entry name" value="RIBOSOMAL BIOGENESIS PROTEIN LAS1L"/>
    <property type="match status" value="1"/>
</dbReference>
<dbReference type="InterPro" id="IPR007174">
    <property type="entry name" value="Las1"/>
</dbReference>